<accession>A0A7C8IJ34</accession>
<reference evidence="2 3" key="1">
    <citation type="submission" date="2020-01" db="EMBL/GenBank/DDBJ databases">
        <authorList>
            <consortium name="DOE Joint Genome Institute"/>
            <person name="Haridas S."/>
            <person name="Albert R."/>
            <person name="Binder M."/>
            <person name="Bloem J."/>
            <person name="Labutti K."/>
            <person name="Salamov A."/>
            <person name="Andreopoulos B."/>
            <person name="Baker S.E."/>
            <person name="Barry K."/>
            <person name="Bills G."/>
            <person name="Bluhm B.H."/>
            <person name="Cannon C."/>
            <person name="Castanera R."/>
            <person name="Culley D.E."/>
            <person name="Daum C."/>
            <person name="Ezra D."/>
            <person name="Gonzalez J.B."/>
            <person name="Henrissat B."/>
            <person name="Kuo A."/>
            <person name="Liang C."/>
            <person name="Lipzen A."/>
            <person name="Lutzoni F."/>
            <person name="Magnuson J."/>
            <person name="Mondo S."/>
            <person name="Nolan M."/>
            <person name="Ohm R."/>
            <person name="Pangilinan J."/>
            <person name="Park H.-J.H."/>
            <person name="Ramirez L."/>
            <person name="Alfaro M."/>
            <person name="Sun H."/>
            <person name="Tritt A."/>
            <person name="Yoshinaga Y."/>
            <person name="Zwiers L.-H.L."/>
            <person name="Turgeon B.G."/>
            <person name="Goodwin S.B."/>
            <person name="Spatafora J.W."/>
            <person name="Crous P.W."/>
            <person name="Grigoriev I.V."/>
        </authorList>
    </citation>
    <scope>NUCLEOTIDE SEQUENCE [LARGE SCALE GENOMIC DNA]</scope>
    <source>
        <strain evidence="2 3">CBS 611.86</strain>
    </source>
</reference>
<evidence type="ECO:0000313" key="3">
    <source>
        <dbReference type="Proteomes" id="UP000481861"/>
    </source>
</evidence>
<feature type="region of interest" description="Disordered" evidence="1">
    <location>
        <begin position="253"/>
        <end position="312"/>
    </location>
</feature>
<name>A0A7C8IJ34_9PLEO</name>
<organism evidence="2 3">
    <name type="scientific">Massariosphaeria phaeospora</name>
    <dbReference type="NCBI Taxonomy" id="100035"/>
    <lineage>
        <taxon>Eukaryota</taxon>
        <taxon>Fungi</taxon>
        <taxon>Dikarya</taxon>
        <taxon>Ascomycota</taxon>
        <taxon>Pezizomycotina</taxon>
        <taxon>Dothideomycetes</taxon>
        <taxon>Pleosporomycetidae</taxon>
        <taxon>Pleosporales</taxon>
        <taxon>Pleosporales incertae sedis</taxon>
        <taxon>Massariosphaeria</taxon>
    </lineage>
</organism>
<evidence type="ECO:0000256" key="1">
    <source>
        <dbReference type="SAM" id="MobiDB-lite"/>
    </source>
</evidence>
<feature type="compositionally biased region" description="Polar residues" evidence="1">
    <location>
        <begin position="214"/>
        <end position="235"/>
    </location>
</feature>
<feature type="compositionally biased region" description="Pro residues" evidence="1">
    <location>
        <begin position="337"/>
        <end position="352"/>
    </location>
</feature>
<dbReference type="EMBL" id="JAADJZ010000006">
    <property type="protein sequence ID" value="KAF2874107.1"/>
    <property type="molecule type" value="Genomic_DNA"/>
</dbReference>
<proteinExistence type="predicted"/>
<keyword evidence="3" id="KW-1185">Reference proteome</keyword>
<protein>
    <submittedName>
        <fullName evidence="2">Uncharacterized protein</fullName>
    </submittedName>
</protein>
<sequence>MFPTTRSTAGCTYNASECSRTKCDVAACIVARYLPPTSAYYNAMGLFELDQLNRGDNKYNQSSDCGKCGHKLNDRASHPHGELSHTCTNQCFICKRVHDEILCPDIYASKGWFVRYMHYPSATELPAYLQVRPSEVEEGILKNVSFIEAWSHYDKHSAPVFTSQALQLRRELVMLSGLECNQRSYTFDRMQTFRERKRRSNTAVSGDRHPNRTGKVSHNSSTSGGPHHQPASNRSSLSLKPYQTYAPSLVPSQPFQSYQSYPPGPPSQLYPPYTYDPYQSYHPYHPGPPRQIFQSYLTGPPQQPHQLYPPTPPYSYGQPPYPYEFPHHYTQYPPPNAIPPPQVPPCTAPPLPRGHNESMPYLVPPSASGPLQTPSTAPVQPLIGKKRPANDAPFERMSRKQRTKYNSQVDEAHSSTDDFSIKGKARPDP</sequence>
<feature type="region of interest" description="Disordered" evidence="1">
    <location>
        <begin position="191"/>
        <end position="235"/>
    </location>
</feature>
<comment type="caution">
    <text evidence="2">The sequence shown here is derived from an EMBL/GenBank/DDBJ whole genome shotgun (WGS) entry which is preliminary data.</text>
</comment>
<feature type="compositionally biased region" description="Basic and acidic residues" evidence="1">
    <location>
        <begin position="410"/>
        <end position="429"/>
    </location>
</feature>
<feature type="compositionally biased region" description="Pro residues" evidence="1">
    <location>
        <begin position="301"/>
        <end position="312"/>
    </location>
</feature>
<dbReference type="Proteomes" id="UP000481861">
    <property type="component" value="Unassembled WGS sequence"/>
</dbReference>
<evidence type="ECO:0000313" key="2">
    <source>
        <dbReference type="EMBL" id="KAF2874107.1"/>
    </source>
</evidence>
<feature type="compositionally biased region" description="Polar residues" evidence="1">
    <location>
        <begin position="369"/>
        <end position="378"/>
    </location>
</feature>
<gene>
    <name evidence="2" type="ORF">BDV95DRAFT_592233</name>
</gene>
<feature type="region of interest" description="Disordered" evidence="1">
    <location>
        <begin position="337"/>
        <end position="429"/>
    </location>
</feature>
<dbReference type="AlphaFoldDB" id="A0A7C8IJ34"/>